<dbReference type="AlphaFoldDB" id="A0A7W8DT18"/>
<keyword evidence="13 14" id="KW-0998">Cell outer membrane</keyword>
<dbReference type="EMBL" id="JACHIK010000002">
    <property type="protein sequence ID" value="MBB5041223.1"/>
    <property type="molecule type" value="Genomic_DNA"/>
</dbReference>
<dbReference type="GO" id="GO:0038023">
    <property type="term" value="F:signaling receptor activity"/>
    <property type="evidence" value="ECO:0007669"/>
    <property type="project" value="InterPro"/>
</dbReference>
<keyword evidence="10 15" id="KW-0798">TonB box</keyword>
<evidence type="ECO:0000256" key="8">
    <source>
        <dbReference type="ARBA" id="ARBA00023004"/>
    </source>
</evidence>
<keyword evidence="7 16" id="KW-0732">Signal</keyword>
<dbReference type="PANTHER" id="PTHR32552:SF68">
    <property type="entry name" value="FERRICHROME OUTER MEMBRANE TRANSPORTER_PHAGE RECEPTOR"/>
    <property type="match status" value="1"/>
</dbReference>
<evidence type="ECO:0000256" key="16">
    <source>
        <dbReference type="SAM" id="SignalP"/>
    </source>
</evidence>
<accession>A0A7W8DT18</accession>
<feature type="domain" description="TonB-dependent receptor plug" evidence="18">
    <location>
        <begin position="70"/>
        <end position="173"/>
    </location>
</feature>
<keyword evidence="5" id="KW-0410">Iron transport</keyword>
<sequence length="733" mass="80349">MRRAGRRRLWLASTVALAVGAAAGPLSAQDAATTELQAVTVDNAGDNAKGPDRGIVARRSLSGSKTDTPLRETPQAVSVVTRDEIDARGANSVREALRYTPGVMAEANGDDVRGGWMWIRGYNAYARLWLDGLAMAGDTEGYASTPINSYALERVEVIKGPSSVLYGQTLPGGLVNQVSKRPQTDAHNEVEVTTSSLGGIQTSVDFTGPVGADSDWSYRLVGQARDLGSQIDEERNRQLMLLPSLTWSPDEDTSLTLYGFYQKVNPKNFSGRFYPAFGTLIQNPAGQIPTSTHMGDYLSNANEFDANLYTAGYEFSHNLTEDLTFRQNLRYSHADQNMFLAVVNPAWTWTTKPPSGTTLGRVVSASDDRLSSIDIDNQLEARFDTGALDHTMLFGLEYMHLKSDRYFGSAKITSQDYLNPVYGGTYAFPAWTTSRVSEQDQIGAYIQDQVRYDGWLATLGLRYDHSEITTTDRIKNVTYENEDGALSGRAGLAYLFDNGLTPYASFSTSFLPTIGADVDGDPYKAQESQQFEAGIKYEPEGERGMIGVSVFDLTLENALTPVYSGTGTTLGYVQTGEQRIRGLEIEGKYELTPELDLIASYAYSDSKVLETNIATQVGQDMLRVPRHQGALWVQYRPEWAEGLSLSAGVRAMSSYHTDTTYLDALRIPGLALVDIGAQFDLGALNKDFSGTTLRLNVSNLFNEVYVVQCTNDMGGSCNYGPGRTVMASLKYEW</sequence>
<feature type="chain" id="PRO_5031357227" evidence="16">
    <location>
        <begin position="29"/>
        <end position="733"/>
    </location>
</feature>
<dbReference type="SUPFAM" id="SSF56935">
    <property type="entry name" value="Porins"/>
    <property type="match status" value="1"/>
</dbReference>
<dbReference type="RefSeq" id="WP_184140706.1">
    <property type="nucleotide sequence ID" value="NZ_JACHIK010000002.1"/>
</dbReference>
<dbReference type="FunFam" id="2.170.130.10:FF:000001">
    <property type="entry name" value="Catecholate siderophore TonB-dependent receptor"/>
    <property type="match status" value="1"/>
</dbReference>
<evidence type="ECO:0000256" key="14">
    <source>
        <dbReference type="PROSITE-ProRule" id="PRU01360"/>
    </source>
</evidence>
<dbReference type="PANTHER" id="PTHR32552">
    <property type="entry name" value="FERRICHROME IRON RECEPTOR-RELATED"/>
    <property type="match status" value="1"/>
</dbReference>
<dbReference type="InterPro" id="IPR000531">
    <property type="entry name" value="Beta-barrel_TonB"/>
</dbReference>
<comment type="caution">
    <text evidence="19">The sequence shown here is derived from an EMBL/GenBank/DDBJ whole genome shotgun (WGS) entry which is preliminary data.</text>
</comment>
<feature type="signal peptide" evidence="16">
    <location>
        <begin position="1"/>
        <end position="28"/>
    </location>
</feature>
<comment type="similarity">
    <text evidence="2 14 15">Belongs to the TonB-dependent receptor family.</text>
</comment>
<feature type="domain" description="TonB-dependent receptor-like beta-barrel" evidence="17">
    <location>
        <begin position="247"/>
        <end position="700"/>
    </location>
</feature>
<evidence type="ECO:0000256" key="3">
    <source>
        <dbReference type="ARBA" id="ARBA00022448"/>
    </source>
</evidence>
<dbReference type="InterPro" id="IPR039426">
    <property type="entry name" value="TonB-dep_rcpt-like"/>
</dbReference>
<dbReference type="Pfam" id="PF07715">
    <property type="entry name" value="Plug"/>
    <property type="match status" value="1"/>
</dbReference>
<dbReference type="PROSITE" id="PS52016">
    <property type="entry name" value="TONB_DEPENDENT_REC_3"/>
    <property type="match status" value="1"/>
</dbReference>
<keyword evidence="9" id="KW-0406">Ion transport</keyword>
<evidence type="ECO:0000256" key="15">
    <source>
        <dbReference type="RuleBase" id="RU003357"/>
    </source>
</evidence>
<keyword evidence="8" id="KW-0408">Iron</keyword>
<evidence type="ECO:0000256" key="5">
    <source>
        <dbReference type="ARBA" id="ARBA00022496"/>
    </source>
</evidence>
<dbReference type="Proteomes" id="UP000535406">
    <property type="component" value="Unassembled WGS sequence"/>
</dbReference>
<evidence type="ECO:0000259" key="17">
    <source>
        <dbReference type="Pfam" id="PF00593"/>
    </source>
</evidence>
<reference evidence="19 20" key="1">
    <citation type="submission" date="2020-08" db="EMBL/GenBank/DDBJ databases">
        <title>Genomic Encyclopedia of Type Strains, Phase IV (KMG-IV): sequencing the most valuable type-strain genomes for metagenomic binning, comparative biology and taxonomic classification.</title>
        <authorList>
            <person name="Goeker M."/>
        </authorList>
    </citation>
    <scope>NUCLEOTIDE SEQUENCE [LARGE SCALE GENOMIC DNA]</scope>
    <source>
        <strain evidence="19 20">DSM 21319</strain>
    </source>
</reference>
<keyword evidence="6 14" id="KW-0812">Transmembrane</keyword>
<evidence type="ECO:0000313" key="20">
    <source>
        <dbReference type="Proteomes" id="UP000535406"/>
    </source>
</evidence>
<dbReference type="Gene3D" id="2.170.130.10">
    <property type="entry name" value="TonB-dependent receptor, plug domain"/>
    <property type="match status" value="1"/>
</dbReference>
<keyword evidence="3 14" id="KW-0813">Transport</keyword>
<keyword evidence="20" id="KW-1185">Reference proteome</keyword>
<evidence type="ECO:0000256" key="4">
    <source>
        <dbReference type="ARBA" id="ARBA00022452"/>
    </source>
</evidence>
<dbReference type="Gene3D" id="2.40.170.20">
    <property type="entry name" value="TonB-dependent receptor, beta-barrel domain"/>
    <property type="match status" value="1"/>
</dbReference>
<keyword evidence="4 14" id="KW-1134">Transmembrane beta strand</keyword>
<keyword evidence="11 14" id="KW-0472">Membrane</keyword>
<evidence type="ECO:0000256" key="9">
    <source>
        <dbReference type="ARBA" id="ARBA00023065"/>
    </source>
</evidence>
<evidence type="ECO:0000259" key="18">
    <source>
        <dbReference type="Pfam" id="PF07715"/>
    </source>
</evidence>
<evidence type="ECO:0000256" key="2">
    <source>
        <dbReference type="ARBA" id="ARBA00009810"/>
    </source>
</evidence>
<dbReference type="GO" id="GO:0009279">
    <property type="term" value="C:cell outer membrane"/>
    <property type="evidence" value="ECO:0007669"/>
    <property type="project" value="UniProtKB-SubCell"/>
</dbReference>
<evidence type="ECO:0000256" key="7">
    <source>
        <dbReference type="ARBA" id="ARBA00022729"/>
    </source>
</evidence>
<evidence type="ECO:0000256" key="10">
    <source>
        <dbReference type="ARBA" id="ARBA00023077"/>
    </source>
</evidence>
<evidence type="ECO:0000313" key="19">
    <source>
        <dbReference type="EMBL" id="MBB5041223.1"/>
    </source>
</evidence>
<evidence type="ECO:0000256" key="13">
    <source>
        <dbReference type="ARBA" id="ARBA00023237"/>
    </source>
</evidence>
<protein>
    <submittedName>
        <fullName evidence="19">Iron complex outermembrane receptor protein</fullName>
    </submittedName>
</protein>
<dbReference type="GO" id="GO:0015344">
    <property type="term" value="F:siderophore uptake transmembrane transporter activity"/>
    <property type="evidence" value="ECO:0007669"/>
    <property type="project" value="TreeGrafter"/>
</dbReference>
<evidence type="ECO:0000256" key="1">
    <source>
        <dbReference type="ARBA" id="ARBA00004571"/>
    </source>
</evidence>
<dbReference type="InterPro" id="IPR012910">
    <property type="entry name" value="Plug_dom"/>
</dbReference>
<organism evidence="19 20">
    <name type="scientific">Shinella fusca</name>
    <dbReference type="NCBI Taxonomy" id="544480"/>
    <lineage>
        <taxon>Bacteria</taxon>
        <taxon>Pseudomonadati</taxon>
        <taxon>Pseudomonadota</taxon>
        <taxon>Alphaproteobacteria</taxon>
        <taxon>Hyphomicrobiales</taxon>
        <taxon>Rhizobiaceae</taxon>
        <taxon>Shinella</taxon>
    </lineage>
</organism>
<name>A0A7W8DT18_9HYPH</name>
<dbReference type="Pfam" id="PF00593">
    <property type="entry name" value="TonB_dep_Rec_b-barrel"/>
    <property type="match status" value="1"/>
</dbReference>
<dbReference type="InterPro" id="IPR010105">
    <property type="entry name" value="TonB_sidphr_rcpt"/>
</dbReference>
<evidence type="ECO:0000256" key="11">
    <source>
        <dbReference type="ARBA" id="ARBA00023136"/>
    </source>
</evidence>
<dbReference type="GO" id="GO:0015891">
    <property type="term" value="P:siderophore transport"/>
    <property type="evidence" value="ECO:0007669"/>
    <property type="project" value="InterPro"/>
</dbReference>
<evidence type="ECO:0000256" key="12">
    <source>
        <dbReference type="ARBA" id="ARBA00023170"/>
    </source>
</evidence>
<evidence type="ECO:0000256" key="6">
    <source>
        <dbReference type="ARBA" id="ARBA00022692"/>
    </source>
</evidence>
<proteinExistence type="inferred from homology"/>
<comment type="subcellular location">
    <subcellularLocation>
        <location evidence="1 14">Cell outer membrane</location>
        <topology evidence="1 14">Multi-pass membrane protein</topology>
    </subcellularLocation>
</comment>
<gene>
    <name evidence="19" type="ORF">HNQ66_000606</name>
</gene>
<dbReference type="InterPro" id="IPR036942">
    <property type="entry name" value="Beta-barrel_TonB_sf"/>
</dbReference>
<keyword evidence="12 19" id="KW-0675">Receptor</keyword>
<dbReference type="InterPro" id="IPR037066">
    <property type="entry name" value="Plug_dom_sf"/>
</dbReference>
<dbReference type="CDD" id="cd01347">
    <property type="entry name" value="ligand_gated_channel"/>
    <property type="match status" value="1"/>
</dbReference>
<dbReference type="NCBIfam" id="TIGR01783">
    <property type="entry name" value="TonB-siderophor"/>
    <property type="match status" value="1"/>
</dbReference>